<dbReference type="Gene3D" id="2.170.15.10">
    <property type="entry name" value="Proaerolysin, chain A, domain 3"/>
    <property type="match status" value="1"/>
</dbReference>
<comment type="caution">
    <text evidence="2">The sequence shown here is derived from an EMBL/GenBank/DDBJ whole genome shotgun (WGS) entry which is preliminary data.</text>
</comment>
<dbReference type="EMBL" id="QXEC01000002">
    <property type="protein sequence ID" value="RIV40571.1"/>
    <property type="molecule type" value="Genomic_DNA"/>
</dbReference>
<evidence type="ECO:0000256" key="1">
    <source>
        <dbReference type="SAM" id="MobiDB-lite"/>
    </source>
</evidence>
<dbReference type="Pfam" id="PF03318">
    <property type="entry name" value="ETX_MTX2"/>
    <property type="match status" value="1"/>
</dbReference>
<reference evidence="2 3" key="1">
    <citation type="submission" date="2018-08" db="EMBL/GenBank/DDBJ databases">
        <title>Jishengella sp. nov., isolated from a root of Azadirachta indica A. Juss. var. siamensis Valenton.</title>
        <authorList>
            <person name="Kuncharoen N."/>
            <person name="Tanasupawat S."/>
            <person name="Kudo T."/>
            <person name="Ohkuma M."/>
        </authorList>
    </citation>
    <scope>NUCLEOTIDE SEQUENCE [LARGE SCALE GENOMIC DNA]</scope>
    <source>
        <strain evidence="2 3">AZ1-13</strain>
    </source>
</reference>
<dbReference type="InterPro" id="IPR053237">
    <property type="entry name" value="Natterin_C"/>
</dbReference>
<feature type="region of interest" description="Disordered" evidence="1">
    <location>
        <begin position="1"/>
        <end position="52"/>
    </location>
</feature>
<feature type="compositionally biased region" description="Basic and acidic residues" evidence="1">
    <location>
        <begin position="21"/>
        <end position="33"/>
    </location>
</feature>
<evidence type="ECO:0000313" key="3">
    <source>
        <dbReference type="Proteomes" id="UP000283832"/>
    </source>
</evidence>
<dbReference type="SUPFAM" id="SSF56973">
    <property type="entry name" value="Aerolisin/ETX pore-forming domain"/>
    <property type="match status" value="1"/>
</dbReference>
<dbReference type="PANTHER" id="PTHR39244:SF5">
    <property type="entry name" value="NATTERIN-3-LIKE"/>
    <property type="match status" value="1"/>
</dbReference>
<keyword evidence="3" id="KW-1185">Reference proteome</keyword>
<accession>A0A418MZR3</accession>
<dbReference type="AlphaFoldDB" id="A0A418MZR3"/>
<sequence length="223" mass="23998">MHRRGTPSGRLPVRRAPLGLDGRRRADHRADRQHQHRRRPGPDDGRQRPSSLQQLDRVTNRNDTTLAQTTEISGSRTVTDTEGWSDTSGVKVSVSTNISTGIPIFVEGKVTVSAEGSFSYTQNGSTARARTVSWRQPVVVPARSVVEATVAVTHANIRVPYTLIGEFVYRSGARYGGTVGGTFAGGNSENVQVSLKEYNLDGTPAAAPVRQPAVTLLKISPAG</sequence>
<gene>
    <name evidence="2" type="ORF">D2L64_02770</name>
</gene>
<dbReference type="PANTHER" id="PTHR39244">
    <property type="entry name" value="NATTERIN-4"/>
    <property type="match status" value="1"/>
</dbReference>
<evidence type="ECO:0000313" key="2">
    <source>
        <dbReference type="EMBL" id="RIV40571.1"/>
    </source>
</evidence>
<dbReference type="InterPro" id="IPR004991">
    <property type="entry name" value="Aerolysin-like"/>
</dbReference>
<proteinExistence type="predicted"/>
<protein>
    <submittedName>
        <fullName evidence="2">Aerolysin family beta-barrel pore-forming toxin</fullName>
    </submittedName>
</protein>
<dbReference type="Proteomes" id="UP000283832">
    <property type="component" value="Unassembled WGS sequence"/>
</dbReference>
<organism evidence="2 3">
    <name type="scientific">Micromonospora radicis</name>
    <dbReference type="NCBI Taxonomy" id="1894971"/>
    <lineage>
        <taxon>Bacteria</taxon>
        <taxon>Bacillati</taxon>
        <taxon>Actinomycetota</taxon>
        <taxon>Actinomycetes</taxon>
        <taxon>Micromonosporales</taxon>
        <taxon>Micromonosporaceae</taxon>
        <taxon>Micromonospora</taxon>
    </lineage>
</organism>
<name>A0A418MZR3_9ACTN</name>